<dbReference type="HOGENOM" id="CLU_779257_0_0_1"/>
<proteinExistence type="predicted"/>
<accession>D7L012</accession>
<evidence type="ECO:0000313" key="2">
    <source>
        <dbReference type="Proteomes" id="UP000008694"/>
    </source>
</evidence>
<dbReference type="Gramene" id="fgenesh1_pg.C_scaffold_3002759">
    <property type="protein sequence ID" value="fgenesh1_pg.C_scaffold_3002759"/>
    <property type="gene ID" value="fgenesh1_pg.C_scaffold_3002759"/>
</dbReference>
<organism evidence="2">
    <name type="scientific">Arabidopsis lyrata subsp. lyrata</name>
    <name type="common">Lyre-leaved rock-cress</name>
    <dbReference type="NCBI Taxonomy" id="81972"/>
    <lineage>
        <taxon>Eukaryota</taxon>
        <taxon>Viridiplantae</taxon>
        <taxon>Streptophyta</taxon>
        <taxon>Embryophyta</taxon>
        <taxon>Tracheophyta</taxon>
        <taxon>Spermatophyta</taxon>
        <taxon>Magnoliopsida</taxon>
        <taxon>eudicotyledons</taxon>
        <taxon>Gunneridae</taxon>
        <taxon>Pentapetalae</taxon>
        <taxon>rosids</taxon>
        <taxon>malvids</taxon>
        <taxon>Brassicales</taxon>
        <taxon>Brassicaceae</taxon>
        <taxon>Camelineae</taxon>
        <taxon>Arabidopsis</taxon>
    </lineage>
</organism>
<sequence length="356" mass="41119">MKIKQQFHGMRLQGIININRKFREAIVDDVWKLLVGMGIRNMRLGAEVELHVHRKQTIDHIMKKSLRHRWAQIELRKFTVIMVIKESPKDPSGFGPKVSEIFDKNKMFPLIIHSLRKSNYKYGALFFCVKLLGGIKVLHILLLGHKVRSESKEHCQVIVVKDITVAEYYFLVELVSINANVVIRYKRLLKLGGKRSTTFGGNVVKWKHWLMIYLPDFKNSELHVVHKRSKCLQLVNYYLMEAHGSKYEGLVFVVEKKLKNDEDGSDKAATMLGVNYTKDGIFGKIISALTVKECMISKAGKIGKLEELVLTMFEERFIYGSPLRPPNTHSEVGLYYDLGKFSTEIQSEKMQARYDN</sequence>
<evidence type="ECO:0000313" key="1">
    <source>
        <dbReference type="EMBL" id="EFH62125.1"/>
    </source>
</evidence>
<keyword evidence="2" id="KW-1185">Reference proteome</keyword>
<reference evidence="2" key="1">
    <citation type="journal article" date="2011" name="Nat. Genet.">
        <title>The Arabidopsis lyrata genome sequence and the basis of rapid genome size change.</title>
        <authorList>
            <person name="Hu T.T."/>
            <person name="Pattyn P."/>
            <person name="Bakker E.G."/>
            <person name="Cao J."/>
            <person name="Cheng J.-F."/>
            <person name="Clark R.M."/>
            <person name="Fahlgren N."/>
            <person name="Fawcett J.A."/>
            <person name="Grimwood J."/>
            <person name="Gundlach H."/>
            <person name="Haberer G."/>
            <person name="Hollister J.D."/>
            <person name="Ossowski S."/>
            <person name="Ottilar R.P."/>
            <person name="Salamov A.A."/>
            <person name="Schneeberger K."/>
            <person name="Spannagl M."/>
            <person name="Wang X."/>
            <person name="Yang L."/>
            <person name="Nasrallah M.E."/>
            <person name="Bergelson J."/>
            <person name="Carrington J.C."/>
            <person name="Gaut B.S."/>
            <person name="Schmutz J."/>
            <person name="Mayer K.F.X."/>
            <person name="Van de Peer Y."/>
            <person name="Grigoriev I.V."/>
            <person name="Nordborg M."/>
            <person name="Weigel D."/>
            <person name="Guo Y.-L."/>
        </authorList>
    </citation>
    <scope>NUCLEOTIDE SEQUENCE [LARGE SCALE GENOMIC DNA]</scope>
    <source>
        <strain evidence="2">cv. MN47</strain>
    </source>
</reference>
<dbReference type="AlphaFoldDB" id="D7L012"/>
<gene>
    <name evidence="1" type="ORF">ARALYDRAFT_342996</name>
</gene>
<dbReference type="Proteomes" id="UP000008694">
    <property type="component" value="Unassembled WGS sequence"/>
</dbReference>
<protein>
    <submittedName>
        <fullName evidence="1">Predicted protein</fullName>
    </submittedName>
</protein>
<name>D7L012_ARALL</name>
<dbReference type="EMBL" id="GL348715">
    <property type="protein sequence ID" value="EFH62125.1"/>
    <property type="molecule type" value="Genomic_DNA"/>
</dbReference>